<accession>A0A392MRG4</accession>
<protein>
    <submittedName>
        <fullName evidence="1">Uncharacterized protein</fullName>
    </submittedName>
</protein>
<gene>
    <name evidence="1" type="ORF">A2U01_0010937</name>
</gene>
<evidence type="ECO:0000313" key="2">
    <source>
        <dbReference type="Proteomes" id="UP000265520"/>
    </source>
</evidence>
<reference evidence="1 2" key="1">
    <citation type="journal article" date="2018" name="Front. Plant Sci.">
        <title>Red Clover (Trifolium pratense) and Zigzag Clover (T. medium) - A Picture of Genomic Similarities and Differences.</title>
        <authorList>
            <person name="Dluhosova J."/>
            <person name="Istvanek J."/>
            <person name="Nedelnik J."/>
            <person name="Repkova J."/>
        </authorList>
    </citation>
    <scope>NUCLEOTIDE SEQUENCE [LARGE SCALE GENOMIC DNA]</scope>
    <source>
        <strain evidence="2">cv. 10/8</strain>
        <tissue evidence="1">Leaf</tissue>
    </source>
</reference>
<keyword evidence="2" id="KW-1185">Reference proteome</keyword>
<dbReference type="EMBL" id="LXQA010017454">
    <property type="protein sequence ID" value="MCH90031.1"/>
    <property type="molecule type" value="Genomic_DNA"/>
</dbReference>
<name>A0A392MRG4_9FABA</name>
<proteinExistence type="predicted"/>
<dbReference type="Proteomes" id="UP000265520">
    <property type="component" value="Unassembled WGS sequence"/>
</dbReference>
<evidence type="ECO:0000313" key="1">
    <source>
        <dbReference type="EMBL" id="MCH90031.1"/>
    </source>
</evidence>
<dbReference type="AlphaFoldDB" id="A0A392MRG4"/>
<sequence>MATIWSAQDFKRCRFDNKFVEIPFESVVNDGSLEMNEKGNMIDDSVSQDLLNKCSDTVANGSRVKAA</sequence>
<comment type="caution">
    <text evidence="1">The sequence shown here is derived from an EMBL/GenBank/DDBJ whole genome shotgun (WGS) entry which is preliminary data.</text>
</comment>
<organism evidence="1 2">
    <name type="scientific">Trifolium medium</name>
    <dbReference type="NCBI Taxonomy" id="97028"/>
    <lineage>
        <taxon>Eukaryota</taxon>
        <taxon>Viridiplantae</taxon>
        <taxon>Streptophyta</taxon>
        <taxon>Embryophyta</taxon>
        <taxon>Tracheophyta</taxon>
        <taxon>Spermatophyta</taxon>
        <taxon>Magnoliopsida</taxon>
        <taxon>eudicotyledons</taxon>
        <taxon>Gunneridae</taxon>
        <taxon>Pentapetalae</taxon>
        <taxon>rosids</taxon>
        <taxon>fabids</taxon>
        <taxon>Fabales</taxon>
        <taxon>Fabaceae</taxon>
        <taxon>Papilionoideae</taxon>
        <taxon>50 kb inversion clade</taxon>
        <taxon>NPAAA clade</taxon>
        <taxon>Hologalegina</taxon>
        <taxon>IRL clade</taxon>
        <taxon>Trifolieae</taxon>
        <taxon>Trifolium</taxon>
    </lineage>
</organism>